<dbReference type="KEGG" id="kco:BWI95_20020"/>
<dbReference type="Pfam" id="PF13439">
    <property type="entry name" value="Glyco_transf_4"/>
    <property type="match status" value="1"/>
</dbReference>
<evidence type="ECO:0000259" key="2">
    <source>
        <dbReference type="Pfam" id="PF13439"/>
    </source>
</evidence>
<evidence type="ECO:0000313" key="4">
    <source>
        <dbReference type="Proteomes" id="UP000187148"/>
    </source>
</evidence>
<evidence type="ECO:0008006" key="5">
    <source>
        <dbReference type="Google" id="ProtNLM"/>
    </source>
</evidence>
<feature type="domain" description="Glycosyltransferase subfamily 4-like N-terminal" evidence="2">
    <location>
        <begin position="12"/>
        <end position="163"/>
    </location>
</feature>
<dbReference type="Pfam" id="PF00534">
    <property type="entry name" value="Glycos_transf_1"/>
    <property type="match status" value="1"/>
</dbReference>
<dbReference type="RefSeq" id="WP_076770119.1">
    <property type="nucleotide sequence ID" value="NZ_CP019445.1"/>
</dbReference>
<dbReference type="EMBL" id="CP019445">
    <property type="protein sequence ID" value="APZ07167.1"/>
    <property type="molecule type" value="Genomic_DNA"/>
</dbReference>
<dbReference type="PANTHER" id="PTHR12526">
    <property type="entry name" value="GLYCOSYLTRANSFERASE"/>
    <property type="match status" value="1"/>
</dbReference>
<dbReference type="InterPro" id="IPR028098">
    <property type="entry name" value="Glyco_trans_4-like_N"/>
</dbReference>
<dbReference type="AlphaFoldDB" id="A0A807LIL3"/>
<protein>
    <recommendedName>
        <fullName evidence="5">Glycosyltransferase</fullName>
    </recommendedName>
</protein>
<dbReference type="Gene3D" id="3.40.50.2000">
    <property type="entry name" value="Glycogen Phosphorylase B"/>
    <property type="match status" value="2"/>
</dbReference>
<feature type="domain" description="Glycosyl transferase family 1" evidence="1">
    <location>
        <begin position="175"/>
        <end position="326"/>
    </location>
</feature>
<reference evidence="3 4" key="1">
    <citation type="submission" date="2017-01" db="EMBL/GenBank/DDBJ databases">
        <authorList>
            <person name="Cao J.-M."/>
        </authorList>
    </citation>
    <scope>NUCLEOTIDE SEQUENCE [LARGE SCALE GENOMIC DNA]</scope>
    <source>
        <strain evidence="3 4">888-76</strain>
    </source>
</reference>
<accession>A0A807LIL3</accession>
<gene>
    <name evidence="3" type="ORF">BWI95_20020</name>
</gene>
<dbReference type="CDD" id="cd03811">
    <property type="entry name" value="GT4_GT28_WabH-like"/>
    <property type="match status" value="1"/>
</dbReference>
<evidence type="ECO:0000313" key="3">
    <source>
        <dbReference type="EMBL" id="APZ07167.1"/>
    </source>
</evidence>
<dbReference type="PANTHER" id="PTHR12526:SF630">
    <property type="entry name" value="GLYCOSYLTRANSFERASE"/>
    <property type="match status" value="1"/>
</dbReference>
<organism evidence="3 4">
    <name type="scientific">Kosakonia cowanii JCM 10956 = DSM 18146</name>
    <dbReference type="NCBI Taxonomy" id="1300165"/>
    <lineage>
        <taxon>Bacteria</taxon>
        <taxon>Pseudomonadati</taxon>
        <taxon>Pseudomonadota</taxon>
        <taxon>Gammaproteobacteria</taxon>
        <taxon>Enterobacterales</taxon>
        <taxon>Enterobacteriaceae</taxon>
        <taxon>Kosakonia</taxon>
    </lineage>
</organism>
<name>A0A807LIL3_9ENTR</name>
<evidence type="ECO:0000259" key="1">
    <source>
        <dbReference type="Pfam" id="PF00534"/>
    </source>
</evidence>
<dbReference type="SUPFAM" id="SSF53756">
    <property type="entry name" value="UDP-Glycosyltransferase/glycogen phosphorylase"/>
    <property type="match status" value="1"/>
</dbReference>
<dbReference type="GO" id="GO:1901135">
    <property type="term" value="P:carbohydrate derivative metabolic process"/>
    <property type="evidence" value="ECO:0007669"/>
    <property type="project" value="UniProtKB-ARBA"/>
</dbReference>
<sequence length="361" mass="40407">MKIAIIIPTLTIGGAEKVALNTAITLANLGNEIHFIVMTRRIDLEIPDNIKIHQGLGSIKDVCKGIKEIAPERCISYMERANLTAAIACRIAKVKHYATVHTAPAVGFKMRSLKNRIAIAFTYHLLRMLDTNVICVCKGVASDLNKLYGIKNLHVLPNFVDVTEITALAHQEQQSRYYDFTFVGRLSKVKGCHIFIKSLGLIKQQLETYNVKVAIVGDGPERTLIEELINELQLSDIVTMLGARKNPYPLINNSKCIVVPSYAEGFGMVVLESLALGKKVIYSRCDFGPREIINDNFCDLQHLGFADPSINEDTSIQQLRTVIEKEIVSETIYNQHVLIEQVASKYNKDIICKRLLEILDK</sequence>
<dbReference type="InterPro" id="IPR001296">
    <property type="entry name" value="Glyco_trans_1"/>
</dbReference>
<dbReference type="GO" id="GO:0016757">
    <property type="term" value="F:glycosyltransferase activity"/>
    <property type="evidence" value="ECO:0007669"/>
    <property type="project" value="InterPro"/>
</dbReference>
<proteinExistence type="predicted"/>
<dbReference type="Proteomes" id="UP000187148">
    <property type="component" value="Chromosome"/>
</dbReference>
<keyword evidence="4" id="KW-1185">Reference proteome</keyword>